<dbReference type="Proteomes" id="UP001162131">
    <property type="component" value="Unassembled WGS sequence"/>
</dbReference>
<accession>A0AAU9JHI7</accession>
<dbReference type="AlphaFoldDB" id="A0AAU9JHI7"/>
<protein>
    <recommendedName>
        <fullName evidence="3">LITAF domain-containing protein</fullName>
    </recommendedName>
</protein>
<evidence type="ECO:0000313" key="2">
    <source>
        <dbReference type="Proteomes" id="UP001162131"/>
    </source>
</evidence>
<comment type="caution">
    <text evidence="1">The sequence shown here is derived from an EMBL/GenBank/DDBJ whole genome shotgun (WGS) entry which is preliminary data.</text>
</comment>
<sequence length="257" mass="28815">MESNCMFHSFEVAPDLEPGHRSSLFSYKGYADDSHEIGLRKSETRYHGREPSIFDVKISLPSPVSKEGFSVDAIMPSPPLNRTRRSVGRILTYSAYENPHSKHFRTLKRPKTHKRSPSSYANSEVTSKEILAALPKPRFMTRNSHGHIREISDVSNVVITSQDSDIFETLHTRSDKSSHKKSVLSQLSTDFSMGPSSCMTFCSNCKTLVYSQISYEGNGLGSSIFRAFQKICCKAPEFIRNQVVHKCPECGSVLGKI</sequence>
<organism evidence="1 2">
    <name type="scientific">Blepharisma stoltei</name>
    <dbReference type="NCBI Taxonomy" id="1481888"/>
    <lineage>
        <taxon>Eukaryota</taxon>
        <taxon>Sar</taxon>
        <taxon>Alveolata</taxon>
        <taxon>Ciliophora</taxon>
        <taxon>Postciliodesmatophora</taxon>
        <taxon>Heterotrichea</taxon>
        <taxon>Heterotrichida</taxon>
        <taxon>Blepharismidae</taxon>
        <taxon>Blepharisma</taxon>
    </lineage>
</organism>
<name>A0AAU9JHI7_9CILI</name>
<dbReference type="EMBL" id="CAJZBQ010000034">
    <property type="protein sequence ID" value="CAG9323580.1"/>
    <property type="molecule type" value="Genomic_DNA"/>
</dbReference>
<proteinExistence type="predicted"/>
<evidence type="ECO:0000313" key="1">
    <source>
        <dbReference type="EMBL" id="CAG9323580.1"/>
    </source>
</evidence>
<keyword evidence="2" id="KW-1185">Reference proteome</keyword>
<evidence type="ECO:0008006" key="3">
    <source>
        <dbReference type="Google" id="ProtNLM"/>
    </source>
</evidence>
<reference evidence="1" key="1">
    <citation type="submission" date="2021-09" db="EMBL/GenBank/DDBJ databases">
        <authorList>
            <consortium name="AG Swart"/>
            <person name="Singh M."/>
            <person name="Singh A."/>
            <person name="Seah K."/>
            <person name="Emmerich C."/>
        </authorList>
    </citation>
    <scope>NUCLEOTIDE SEQUENCE</scope>
    <source>
        <strain evidence="1">ATCC30299</strain>
    </source>
</reference>
<gene>
    <name evidence="1" type="ORF">BSTOLATCC_MIC34229</name>
</gene>